<dbReference type="EMBL" id="JADCKB010000001">
    <property type="protein sequence ID" value="MBE5038957.1"/>
    <property type="molecule type" value="Genomic_DNA"/>
</dbReference>
<keyword evidence="2" id="KW-0238">DNA-binding</keyword>
<keyword evidence="7" id="KW-1185">Reference proteome</keyword>
<dbReference type="InterPro" id="IPR036388">
    <property type="entry name" value="WH-like_DNA-bd_sf"/>
</dbReference>
<dbReference type="PANTHER" id="PTHR42756">
    <property type="entry name" value="TRANSCRIPTIONAL REGULATOR, MARR"/>
    <property type="match status" value="1"/>
</dbReference>
<dbReference type="SMART" id="SM00347">
    <property type="entry name" value="HTH_MARR"/>
    <property type="match status" value="1"/>
</dbReference>
<dbReference type="Proteomes" id="UP000806542">
    <property type="component" value="Unassembled WGS sequence"/>
</dbReference>
<dbReference type="GO" id="GO:0003700">
    <property type="term" value="F:DNA-binding transcription factor activity"/>
    <property type="evidence" value="ECO:0007669"/>
    <property type="project" value="InterPro"/>
</dbReference>
<dbReference type="InterPro" id="IPR000835">
    <property type="entry name" value="HTH_MarR-typ"/>
</dbReference>
<gene>
    <name evidence="6" type="ORF">INF28_00550</name>
</gene>
<evidence type="ECO:0000313" key="6">
    <source>
        <dbReference type="EMBL" id="MBE5038957.1"/>
    </source>
</evidence>
<dbReference type="Gene3D" id="1.10.10.10">
    <property type="entry name" value="Winged helix-like DNA-binding domain superfamily/Winged helix DNA-binding domain"/>
    <property type="match status" value="1"/>
</dbReference>
<name>A0A9D5M3X1_9FIRM</name>
<dbReference type="PANTHER" id="PTHR42756:SF1">
    <property type="entry name" value="TRANSCRIPTIONAL REPRESSOR OF EMRAB OPERON"/>
    <property type="match status" value="1"/>
</dbReference>
<dbReference type="PROSITE" id="PS50995">
    <property type="entry name" value="HTH_MARR_2"/>
    <property type="match status" value="1"/>
</dbReference>
<dbReference type="InterPro" id="IPR036390">
    <property type="entry name" value="WH_DNA-bd_sf"/>
</dbReference>
<dbReference type="GO" id="GO:0003677">
    <property type="term" value="F:DNA binding"/>
    <property type="evidence" value="ECO:0007669"/>
    <property type="project" value="UniProtKB-KW"/>
</dbReference>
<evidence type="ECO:0000259" key="5">
    <source>
        <dbReference type="PROSITE" id="PS50995"/>
    </source>
</evidence>
<keyword evidence="1" id="KW-0805">Transcription regulation</keyword>
<proteinExistence type="predicted"/>
<feature type="compositionally biased region" description="Basic and acidic residues" evidence="4">
    <location>
        <begin position="161"/>
        <end position="180"/>
    </location>
</feature>
<evidence type="ECO:0000313" key="7">
    <source>
        <dbReference type="Proteomes" id="UP000806542"/>
    </source>
</evidence>
<evidence type="ECO:0000256" key="4">
    <source>
        <dbReference type="SAM" id="MobiDB-lite"/>
    </source>
</evidence>
<evidence type="ECO:0000256" key="3">
    <source>
        <dbReference type="ARBA" id="ARBA00023163"/>
    </source>
</evidence>
<dbReference type="PRINTS" id="PR00598">
    <property type="entry name" value="HTHMARR"/>
</dbReference>
<keyword evidence="3" id="KW-0804">Transcription</keyword>
<dbReference type="RefSeq" id="WP_226391517.1">
    <property type="nucleotide sequence ID" value="NZ_JADCKB010000001.1"/>
</dbReference>
<organism evidence="6 7">
    <name type="scientific">Ructibacterium gallinarum</name>
    <dbReference type="NCBI Taxonomy" id="2779355"/>
    <lineage>
        <taxon>Bacteria</taxon>
        <taxon>Bacillati</taxon>
        <taxon>Bacillota</taxon>
        <taxon>Clostridia</taxon>
        <taxon>Eubacteriales</taxon>
        <taxon>Oscillospiraceae</taxon>
        <taxon>Ructibacterium</taxon>
    </lineage>
</organism>
<feature type="region of interest" description="Disordered" evidence="4">
    <location>
        <begin position="161"/>
        <end position="186"/>
    </location>
</feature>
<protein>
    <submittedName>
        <fullName evidence="6">MarR family transcriptional regulator</fullName>
    </submittedName>
</protein>
<evidence type="ECO:0000256" key="1">
    <source>
        <dbReference type="ARBA" id="ARBA00023015"/>
    </source>
</evidence>
<dbReference type="AlphaFoldDB" id="A0A9D5M3X1"/>
<dbReference type="Pfam" id="PF01047">
    <property type="entry name" value="MarR"/>
    <property type="match status" value="1"/>
</dbReference>
<evidence type="ECO:0000256" key="2">
    <source>
        <dbReference type="ARBA" id="ARBA00023125"/>
    </source>
</evidence>
<sequence>MAITCFHINQSLKKIQLLRRRYLQQQLEALKLHPSQLPILEYINRHEECTQVEISEDLALTPAAIALATKRMQQEKLLEKRADENNLRRKRLRLTETGRKVCEKSREIFDRFDQNMFRGMTEEELKIFQSYLDRITMNITGEKTNEINFKIISSLMRQVMDEGHPDKRSDERQQEKRVSETDLSNT</sequence>
<feature type="domain" description="HTH marR-type" evidence="5">
    <location>
        <begin position="1"/>
        <end position="137"/>
    </location>
</feature>
<accession>A0A9D5M3X1</accession>
<dbReference type="SUPFAM" id="SSF46785">
    <property type="entry name" value="Winged helix' DNA-binding domain"/>
    <property type="match status" value="1"/>
</dbReference>
<comment type="caution">
    <text evidence="6">The sequence shown here is derived from an EMBL/GenBank/DDBJ whole genome shotgun (WGS) entry which is preliminary data.</text>
</comment>
<reference evidence="6" key="1">
    <citation type="submission" date="2020-10" db="EMBL/GenBank/DDBJ databases">
        <title>ChiBAC.</title>
        <authorList>
            <person name="Zenner C."/>
            <person name="Hitch T.C.A."/>
            <person name="Clavel T."/>
        </authorList>
    </citation>
    <scope>NUCLEOTIDE SEQUENCE</scope>
    <source>
        <strain evidence="6">DSM 107454</strain>
    </source>
</reference>